<gene>
    <name evidence="2" type="ORF">SDC9_137563</name>
</gene>
<dbReference type="EMBL" id="VSSQ01037685">
    <property type="protein sequence ID" value="MPM90442.1"/>
    <property type="molecule type" value="Genomic_DNA"/>
</dbReference>
<proteinExistence type="predicted"/>
<dbReference type="AlphaFoldDB" id="A0A645DPP0"/>
<organism evidence="2">
    <name type="scientific">bioreactor metagenome</name>
    <dbReference type="NCBI Taxonomy" id="1076179"/>
    <lineage>
        <taxon>unclassified sequences</taxon>
        <taxon>metagenomes</taxon>
        <taxon>ecological metagenomes</taxon>
    </lineage>
</organism>
<evidence type="ECO:0000256" key="1">
    <source>
        <dbReference type="SAM" id="MobiDB-lite"/>
    </source>
</evidence>
<name>A0A645DPP0_9ZZZZ</name>
<comment type="caution">
    <text evidence="2">The sequence shown here is derived from an EMBL/GenBank/DDBJ whole genome shotgun (WGS) entry which is preliminary data.</text>
</comment>
<evidence type="ECO:0000313" key="2">
    <source>
        <dbReference type="EMBL" id="MPM90442.1"/>
    </source>
</evidence>
<feature type="region of interest" description="Disordered" evidence="1">
    <location>
        <begin position="63"/>
        <end position="98"/>
    </location>
</feature>
<reference evidence="2" key="1">
    <citation type="submission" date="2019-08" db="EMBL/GenBank/DDBJ databases">
        <authorList>
            <person name="Kucharzyk K."/>
            <person name="Murdoch R.W."/>
            <person name="Higgins S."/>
            <person name="Loffler F."/>
        </authorList>
    </citation>
    <scope>NUCLEOTIDE SEQUENCE</scope>
</reference>
<sequence>MRMIVLVESEKSILYASDRMITSERNAKPIASTMVPANGRFGIVMPNAMAITAPSDAPLETPSVLPSASGLRSKPCMAAPQSESAAPVSATHSTRGRRTERMIETAMESGCGRPNTAFQMTVNVSETGMPTLPAETQNRSVATAASENSAICAAL</sequence>
<protein>
    <submittedName>
        <fullName evidence="2">Uncharacterized protein</fullName>
    </submittedName>
</protein>
<accession>A0A645DPP0</accession>